<organism evidence="3 4">
    <name type="scientific">Acidipropionibacterium virtanenii</name>
    <dbReference type="NCBI Taxonomy" id="2057246"/>
    <lineage>
        <taxon>Bacteria</taxon>
        <taxon>Bacillati</taxon>
        <taxon>Actinomycetota</taxon>
        <taxon>Actinomycetes</taxon>
        <taxon>Propionibacteriales</taxon>
        <taxon>Propionibacteriaceae</taxon>
        <taxon>Acidipropionibacterium</taxon>
    </lineage>
</organism>
<dbReference type="SMART" id="SM00470">
    <property type="entry name" value="ParB"/>
    <property type="match status" value="1"/>
</dbReference>
<sequence length="336" mass="37465">MAATDGHIELERTVSSIQIGARHRHDLGDLDALAASIQKYGLLQPITITPDGVLVCGARRLAAIRRLGWDTVRVWVRSGISDPLAHLLAEQDDNVLHKPLTQLEQAALYREITDLLREDAERRREATRFSSDHQPGDDGPAKFAGPSQSSGERRKQAADMIPGGASYATLDKVTWLQDTANDPGQPEHVRRQAAEELEKIEQGAPVHPAWQRVRDLTTTVTTSRSQDAARLAEEALAKLRSEQRAGKKRPVTSRTQTPVVEDREAWPPRTFVHTWQSFTPTWWDHFDVAVLVDKLTSTEIDEFLTFVDQATAFADQIRTALTSPADAEQRPRLTAI</sequence>
<accession>A0A344URV0</accession>
<evidence type="ECO:0000259" key="2">
    <source>
        <dbReference type="SMART" id="SM00470"/>
    </source>
</evidence>
<dbReference type="EMBL" id="CP025198">
    <property type="protein sequence ID" value="AXE37998.1"/>
    <property type="molecule type" value="Genomic_DNA"/>
</dbReference>
<evidence type="ECO:0000313" key="3">
    <source>
        <dbReference type="EMBL" id="AXE37998.1"/>
    </source>
</evidence>
<dbReference type="Pfam" id="PF02195">
    <property type="entry name" value="ParB_N"/>
    <property type="match status" value="1"/>
</dbReference>
<gene>
    <name evidence="3" type="ORF">JS278_00811</name>
</gene>
<dbReference type="OrthoDB" id="3176965at2"/>
<evidence type="ECO:0000256" key="1">
    <source>
        <dbReference type="SAM" id="MobiDB-lite"/>
    </source>
</evidence>
<dbReference type="KEGG" id="acij:JS278_00811"/>
<dbReference type="InterPro" id="IPR036086">
    <property type="entry name" value="ParB/Sulfiredoxin_sf"/>
</dbReference>
<dbReference type="RefSeq" id="WP_114044077.1">
    <property type="nucleotide sequence ID" value="NZ_CP025198.1"/>
</dbReference>
<dbReference type="PANTHER" id="PTHR33375:SF1">
    <property type="entry name" value="CHROMOSOME-PARTITIONING PROTEIN PARB-RELATED"/>
    <property type="match status" value="1"/>
</dbReference>
<dbReference type="GO" id="GO:0007059">
    <property type="term" value="P:chromosome segregation"/>
    <property type="evidence" value="ECO:0007669"/>
    <property type="project" value="TreeGrafter"/>
</dbReference>
<dbReference type="InterPro" id="IPR050336">
    <property type="entry name" value="Chromosome_partition/occlusion"/>
</dbReference>
<dbReference type="Gene3D" id="3.90.1530.30">
    <property type="match status" value="1"/>
</dbReference>
<feature type="region of interest" description="Disordered" evidence="1">
    <location>
        <begin position="123"/>
        <end position="158"/>
    </location>
</feature>
<dbReference type="GO" id="GO:0045881">
    <property type="term" value="P:positive regulation of sporulation resulting in formation of a cellular spore"/>
    <property type="evidence" value="ECO:0007669"/>
    <property type="project" value="TreeGrafter"/>
</dbReference>
<dbReference type="GO" id="GO:0005694">
    <property type="term" value="C:chromosome"/>
    <property type="evidence" value="ECO:0007669"/>
    <property type="project" value="TreeGrafter"/>
</dbReference>
<dbReference type="AlphaFoldDB" id="A0A344URV0"/>
<proteinExistence type="predicted"/>
<dbReference type="SUPFAM" id="SSF110849">
    <property type="entry name" value="ParB/Sulfiredoxin"/>
    <property type="match status" value="1"/>
</dbReference>
<dbReference type="PANTHER" id="PTHR33375">
    <property type="entry name" value="CHROMOSOME-PARTITIONING PROTEIN PARB-RELATED"/>
    <property type="match status" value="1"/>
</dbReference>
<name>A0A344URV0_9ACTN</name>
<evidence type="ECO:0000313" key="4">
    <source>
        <dbReference type="Proteomes" id="UP000251995"/>
    </source>
</evidence>
<dbReference type="Proteomes" id="UP000251995">
    <property type="component" value="Chromosome"/>
</dbReference>
<protein>
    <recommendedName>
        <fullName evidence="2">ParB-like N-terminal domain-containing protein</fullName>
    </recommendedName>
</protein>
<feature type="region of interest" description="Disordered" evidence="1">
    <location>
        <begin position="239"/>
        <end position="260"/>
    </location>
</feature>
<keyword evidence="4" id="KW-1185">Reference proteome</keyword>
<dbReference type="InterPro" id="IPR003115">
    <property type="entry name" value="ParB_N"/>
</dbReference>
<reference evidence="3 4" key="1">
    <citation type="submission" date="2017-12" db="EMBL/GenBank/DDBJ databases">
        <title>The whole genome sequence of the Acidipropionibacterium virtanenii sp. nov. type strain JS278.</title>
        <authorList>
            <person name="Laine P."/>
            <person name="Deptula P."/>
            <person name="Varmanen P."/>
            <person name="Auvinen P."/>
        </authorList>
    </citation>
    <scope>NUCLEOTIDE SEQUENCE [LARGE SCALE GENOMIC DNA]</scope>
    <source>
        <strain evidence="3 4">JS278</strain>
    </source>
</reference>
<feature type="compositionally biased region" description="Basic and acidic residues" evidence="1">
    <location>
        <begin position="123"/>
        <end position="140"/>
    </location>
</feature>
<feature type="domain" description="ParB-like N-terminal" evidence="2">
    <location>
        <begin position="10"/>
        <end position="95"/>
    </location>
</feature>